<evidence type="ECO:0000313" key="6">
    <source>
        <dbReference type="EMBL" id="SPO41421.1"/>
    </source>
</evidence>
<evidence type="ECO:0000256" key="4">
    <source>
        <dbReference type="PIRSR" id="PIRSR000097-3"/>
    </source>
</evidence>
<dbReference type="SUPFAM" id="SSF51430">
    <property type="entry name" value="NAD(P)-linked oxidoreductase"/>
    <property type="match status" value="1"/>
</dbReference>
<dbReference type="PROSITE" id="PS00798">
    <property type="entry name" value="ALDOKETO_REDUCTASE_1"/>
    <property type="match status" value="1"/>
</dbReference>
<feature type="binding site" evidence="3">
    <location>
        <position position="114"/>
    </location>
    <ligand>
        <name>substrate</name>
    </ligand>
</feature>
<name>A0A5C3FD86_9BASI</name>
<dbReference type="EMBL" id="OOIP01000027">
    <property type="protein sequence ID" value="SPO41421.1"/>
    <property type="molecule type" value="Genomic_DNA"/>
</dbReference>
<feature type="domain" description="NADP-dependent oxidoreductase" evidence="5">
    <location>
        <begin position="19"/>
        <end position="298"/>
    </location>
</feature>
<accession>A0A5C3FD86</accession>
<dbReference type="InterPro" id="IPR023210">
    <property type="entry name" value="NADP_OxRdtase_dom"/>
</dbReference>
<protein>
    <submittedName>
        <fullName evidence="6">Related to Aldehyde reductase 1</fullName>
    </submittedName>
</protein>
<evidence type="ECO:0000256" key="3">
    <source>
        <dbReference type="PIRSR" id="PIRSR000097-2"/>
    </source>
</evidence>
<evidence type="ECO:0000256" key="1">
    <source>
        <dbReference type="ARBA" id="ARBA00023002"/>
    </source>
</evidence>
<dbReference type="Pfam" id="PF00248">
    <property type="entry name" value="Aldo_ket_red"/>
    <property type="match status" value="1"/>
</dbReference>
<keyword evidence="1" id="KW-0560">Oxidoreductase</keyword>
<sequence>MSLKNHQFTLNTGAKMPAIGLGTWLAKPDEVRVAVKTALEQGYRHIDAARVYGNEHEVGQALSESIQAGILKRDDVFITSKLWNTDHAPERVEAGLRRSLRDIGVEYLDLFLVHWPIAFKGTADENVLFPRNDQGQIDVDTSQSIAATWAKMVEMKRKGLVRAIGLSNVSKDMVQAVCDAAQSDDEVPSSVQVEYHPLVAPLQRELKDYCDSKKIILTAYSPLGNNRIGEPLLVQRPTLLDVSAKTGHTPAQILIQWIVRNGVCVIPKSVTPSRLQSNLESLDFDLSDDERNAVDALANDNVVRYNVPIRYAAPNGPWLVDLFGTENEKTDAIWKVATGRVEKI</sequence>
<dbReference type="FunFam" id="3.20.20.100:FF:000002">
    <property type="entry name" value="2,5-diketo-D-gluconic acid reductase A"/>
    <property type="match status" value="1"/>
</dbReference>
<dbReference type="PIRSF" id="PIRSF000097">
    <property type="entry name" value="AKR"/>
    <property type="match status" value="1"/>
</dbReference>
<dbReference type="GO" id="GO:0016616">
    <property type="term" value="F:oxidoreductase activity, acting on the CH-OH group of donors, NAD or NADP as acceptor"/>
    <property type="evidence" value="ECO:0007669"/>
    <property type="project" value="UniProtKB-ARBA"/>
</dbReference>
<dbReference type="Gene3D" id="3.20.20.100">
    <property type="entry name" value="NADP-dependent oxidoreductase domain"/>
    <property type="match status" value="1"/>
</dbReference>
<feature type="active site" description="Proton donor" evidence="2">
    <location>
        <position position="52"/>
    </location>
</feature>
<gene>
    <name evidence="6" type="ORF">PSFLO_06903</name>
</gene>
<dbReference type="InterPro" id="IPR018170">
    <property type="entry name" value="Aldo/ket_reductase_CS"/>
</dbReference>
<organism evidence="6 7">
    <name type="scientific">Pseudozyma flocculosa</name>
    <dbReference type="NCBI Taxonomy" id="84751"/>
    <lineage>
        <taxon>Eukaryota</taxon>
        <taxon>Fungi</taxon>
        <taxon>Dikarya</taxon>
        <taxon>Basidiomycota</taxon>
        <taxon>Ustilaginomycotina</taxon>
        <taxon>Ustilaginomycetes</taxon>
        <taxon>Ustilaginales</taxon>
        <taxon>Ustilaginaceae</taxon>
        <taxon>Pseudozyma</taxon>
    </lineage>
</organism>
<keyword evidence="7" id="KW-1185">Reference proteome</keyword>
<dbReference type="OrthoDB" id="416253at2759"/>
<feature type="site" description="Lowers pKa of active site Tyr" evidence="4">
    <location>
        <position position="81"/>
    </location>
</feature>
<dbReference type="PRINTS" id="PR00069">
    <property type="entry name" value="ALDKETRDTASE"/>
</dbReference>
<dbReference type="Proteomes" id="UP000323386">
    <property type="component" value="Unassembled WGS sequence"/>
</dbReference>
<evidence type="ECO:0000256" key="2">
    <source>
        <dbReference type="PIRSR" id="PIRSR000097-1"/>
    </source>
</evidence>
<proteinExistence type="predicted"/>
<reference evidence="6 7" key="1">
    <citation type="submission" date="2018-03" db="EMBL/GenBank/DDBJ databases">
        <authorList>
            <person name="Guldener U."/>
        </authorList>
    </citation>
    <scope>NUCLEOTIDE SEQUENCE [LARGE SCALE GENOMIC DNA]</scope>
    <source>
        <strain evidence="6 7">DAOM196992</strain>
    </source>
</reference>
<dbReference type="CDD" id="cd19118">
    <property type="entry name" value="AKR_AKR3B1-3"/>
    <property type="match status" value="1"/>
</dbReference>
<evidence type="ECO:0000313" key="7">
    <source>
        <dbReference type="Proteomes" id="UP000323386"/>
    </source>
</evidence>
<dbReference type="InterPro" id="IPR020471">
    <property type="entry name" value="AKR"/>
</dbReference>
<evidence type="ECO:0000259" key="5">
    <source>
        <dbReference type="Pfam" id="PF00248"/>
    </source>
</evidence>
<dbReference type="InterPro" id="IPR036812">
    <property type="entry name" value="NAD(P)_OxRdtase_dom_sf"/>
</dbReference>
<dbReference type="AlphaFoldDB" id="A0A5C3FD86"/>
<dbReference type="PANTHER" id="PTHR11732">
    <property type="entry name" value="ALDO/KETO REDUCTASE"/>
    <property type="match status" value="1"/>
</dbReference>
<dbReference type="InterPro" id="IPR044490">
    <property type="entry name" value="AKR3B"/>
</dbReference>